<proteinExistence type="predicted"/>
<name>A0ABQ0AC01_9GAMM</name>
<evidence type="ECO:0000256" key="4">
    <source>
        <dbReference type="ARBA" id="ARBA00022989"/>
    </source>
</evidence>
<accession>A0ABQ0AC01</accession>
<evidence type="ECO:0000256" key="2">
    <source>
        <dbReference type="ARBA" id="ARBA00022475"/>
    </source>
</evidence>
<feature type="domain" description="Major facilitator superfamily (MFS) profile" evidence="7">
    <location>
        <begin position="3"/>
        <end position="380"/>
    </location>
</feature>
<feature type="transmembrane region" description="Helical" evidence="6">
    <location>
        <begin position="323"/>
        <end position="344"/>
    </location>
</feature>
<feature type="transmembrane region" description="Helical" evidence="6">
    <location>
        <begin position="193"/>
        <end position="218"/>
    </location>
</feature>
<evidence type="ECO:0000256" key="6">
    <source>
        <dbReference type="SAM" id="Phobius"/>
    </source>
</evidence>
<dbReference type="PANTHER" id="PTHR43124">
    <property type="entry name" value="PURINE EFFLUX PUMP PBUE"/>
    <property type="match status" value="1"/>
</dbReference>
<keyword evidence="2" id="KW-1003">Cell membrane</keyword>
<evidence type="ECO:0000256" key="5">
    <source>
        <dbReference type="ARBA" id="ARBA00023136"/>
    </source>
</evidence>
<dbReference type="Gene3D" id="1.20.1250.20">
    <property type="entry name" value="MFS general substrate transporter like domains"/>
    <property type="match status" value="2"/>
</dbReference>
<feature type="transmembrane region" description="Helical" evidence="6">
    <location>
        <begin position="238"/>
        <end position="256"/>
    </location>
</feature>
<evidence type="ECO:0000259" key="7">
    <source>
        <dbReference type="PROSITE" id="PS50850"/>
    </source>
</evidence>
<feature type="transmembrane region" description="Helical" evidence="6">
    <location>
        <begin position="127"/>
        <end position="149"/>
    </location>
</feature>
<dbReference type="CDD" id="cd17324">
    <property type="entry name" value="MFS_NepI_like"/>
    <property type="match status" value="1"/>
</dbReference>
<feature type="transmembrane region" description="Helical" evidence="6">
    <location>
        <begin position="356"/>
        <end position="375"/>
    </location>
</feature>
<dbReference type="PANTHER" id="PTHR43124:SF10">
    <property type="entry name" value="PURINE EFFLUX PUMP PBUE"/>
    <property type="match status" value="1"/>
</dbReference>
<evidence type="ECO:0000256" key="1">
    <source>
        <dbReference type="ARBA" id="ARBA00004651"/>
    </source>
</evidence>
<dbReference type="InterPro" id="IPR050189">
    <property type="entry name" value="MFS_Efflux_Transporters"/>
</dbReference>
<dbReference type="Proteomes" id="UP001465153">
    <property type="component" value="Unassembled WGS sequence"/>
</dbReference>
<comment type="subcellular location">
    <subcellularLocation>
        <location evidence="1">Cell membrane</location>
        <topology evidence="1">Multi-pass membrane protein</topology>
    </subcellularLocation>
</comment>
<protein>
    <submittedName>
        <fullName evidence="8">MFS transporter</fullName>
    </submittedName>
</protein>
<evidence type="ECO:0000256" key="3">
    <source>
        <dbReference type="ARBA" id="ARBA00022692"/>
    </source>
</evidence>
<dbReference type="InterPro" id="IPR036259">
    <property type="entry name" value="MFS_trans_sf"/>
</dbReference>
<keyword evidence="5 6" id="KW-0472">Membrane</keyword>
<dbReference type="RefSeq" id="WP_353303761.1">
    <property type="nucleotide sequence ID" value="NZ_BAABWN010000010.1"/>
</dbReference>
<feature type="transmembrane region" description="Helical" evidence="6">
    <location>
        <begin position="99"/>
        <end position="120"/>
    </location>
</feature>
<evidence type="ECO:0000313" key="8">
    <source>
        <dbReference type="EMBL" id="GAA6169164.1"/>
    </source>
</evidence>
<comment type="caution">
    <text evidence="8">The sequence shown here is derived from an EMBL/GenBank/DDBJ whole genome shotgun (WGS) entry which is preliminary data.</text>
</comment>
<dbReference type="Pfam" id="PF07690">
    <property type="entry name" value="MFS_1"/>
    <property type="match status" value="1"/>
</dbReference>
<evidence type="ECO:0000313" key="9">
    <source>
        <dbReference type="Proteomes" id="UP001465153"/>
    </source>
</evidence>
<keyword evidence="9" id="KW-1185">Reference proteome</keyword>
<organism evidence="8 9">
    <name type="scientific">Sessilibacter corallicola</name>
    <dbReference type="NCBI Taxonomy" id="2904075"/>
    <lineage>
        <taxon>Bacteria</taxon>
        <taxon>Pseudomonadati</taxon>
        <taxon>Pseudomonadota</taxon>
        <taxon>Gammaproteobacteria</taxon>
        <taxon>Cellvibrionales</taxon>
        <taxon>Cellvibrionaceae</taxon>
        <taxon>Sessilibacter</taxon>
    </lineage>
</organism>
<feature type="transmembrane region" description="Helical" evidence="6">
    <location>
        <begin position="268"/>
        <end position="286"/>
    </location>
</feature>
<gene>
    <name evidence="8" type="ORF">NBRC116591_29750</name>
</gene>
<keyword evidence="3 6" id="KW-0812">Transmembrane</keyword>
<reference evidence="8 9" key="1">
    <citation type="submission" date="2024-04" db="EMBL/GenBank/DDBJ databases">
        <title>Draft genome sequence of Sessilibacter corallicola NBRC 116591.</title>
        <authorList>
            <person name="Miyakawa T."/>
            <person name="Kusuya Y."/>
            <person name="Miura T."/>
        </authorList>
    </citation>
    <scope>NUCLEOTIDE SEQUENCE [LARGE SCALE GENOMIC DNA]</scope>
    <source>
        <strain evidence="8 9">KU-00831-HH</strain>
    </source>
</reference>
<feature type="transmembrane region" description="Helical" evidence="6">
    <location>
        <begin position="292"/>
        <end position="311"/>
    </location>
</feature>
<keyword evidence="4 6" id="KW-1133">Transmembrane helix</keyword>
<dbReference type="EMBL" id="BAABWN010000010">
    <property type="protein sequence ID" value="GAA6169164.1"/>
    <property type="molecule type" value="Genomic_DNA"/>
</dbReference>
<feature type="transmembrane region" description="Helical" evidence="6">
    <location>
        <begin position="41"/>
        <end position="62"/>
    </location>
</feature>
<feature type="transmembrane region" description="Helical" evidence="6">
    <location>
        <begin position="69"/>
        <end position="87"/>
    </location>
</feature>
<dbReference type="InterPro" id="IPR011701">
    <property type="entry name" value="MFS"/>
</dbReference>
<feature type="transmembrane region" description="Helical" evidence="6">
    <location>
        <begin position="161"/>
        <end position="181"/>
    </location>
</feature>
<dbReference type="PROSITE" id="PS50850">
    <property type="entry name" value="MFS"/>
    <property type="match status" value="1"/>
</dbReference>
<sequence length="389" mass="39601">MNRLLILALGMFSIGTASFVMAGLLPEMAASFNISVGDAASMIAAFAVAYALMLPIAATLLVNLPYKPILVVGMSILAVGHVVSALAPSLEAAIAGRALGGLGGALFMPIAGAAATAIVAQEHWGRSLAIITAGLSASTAIGAPVGIALSTSFGDWRLGMWLVAALAGAAAIGLGTLLAPIPKPDAKKMVGDLLASVAKPAVLGVLGTTLFLMIGSYIVHTYASVILMPATNGRGETLALLMAAWGVAATIGTFTAGRLTDRWGARPIIVGGLMVLSLNFLLLPVLTYSPFISVLPLAVWGGIAWSCLVPLQHQLVKAAPSSASIVLGLNTSAIYLGVSLSASIGKHVSQTFGSEYLSMVAAGFTILALGVYGRIQRIESRSSGKTTYC</sequence>
<dbReference type="SUPFAM" id="SSF103473">
    <property type="entry name" value="MFS general substrate transporter"/>
    <property type="match status" value="1"/>
</dbReference>
<dbReference type="InterPro" id="IPR020846">
    <property type="entry name" value="MFS_dom"/>
</dbReference>